<sequence length="52" mass="5771">MTMPQTASNELLFNQLAFNQLAFNQLAFNQLVFNHYADTVALAATTVVPARL</sequence>
<evidence type="ECO:0000313" key="1">
    <source>
        <dbReference type="EMBL" id="GGW56111.1"/>
    </source>
</evidence>
<keyword evidence="2" id="KW-1185">Reference proteome</keyword>
<protein>
    <submittedName>
        <fullName evidence="1">Uncharacterized protein</fullName>
    </submittedName>
</protein>
<dbReference type="EMBL" id="BMYR01000003">
    <property type="protein sequence ID" value="GGW56111.1"/>
    <property type="molecule type" value="Genomic_DNA"/>
</dbReference>
<proteinExistence type="predicted"/>
<reference evidence="2" key="1">
    <citation type="journal article" date="2019" name="Int. J. Syst. Evol. Microbiol.">
        <title>The Global Catalogue of Microorganisms (GCM) 10K type strain sequencing project: providing services to taxonomists for standard genome sequencing and annotation.</title>
        <authorList>
            <consortium name="The Broad Institute Genomics Platform"/>
            <consortium name="The Broad Institute Genome Sequencing Center for Infectious Disease"/>
            <person name="Wu L."/>
            <person name="Ma J."/>
        </authorList>
    </citation>
    <scope>NUCLEOTIDE SEQUENCE [LARGE SCALE GENOMIC DNA]</scope>
    <source>
        <strain evidence="2">KCTC 23723</strain>
    </source>
</reference>
<name>A0ABQ2WI52_9ALTE</name>
<accession>A0ABQ2WI52</accession>
<organism evidence="1 2">
    <name type="scientific">Alishewanella tabrizica</name>
    <dbReference type="NCBI Taxonomy" id="671278"/>
    <lineage>
        <taxon>Bacteria</taxon>
        <taxon>Pseudomonadati</taxon>
        <taxon>Pseudomonadota</taxon>
        <taxon>Gammaproteobacteria</taxon>
        <taxon>Alteromonadales</taxon>
        <taxon>Alteromonadaceae</taxon>
        <taxon>Alishewanella</taxon>
    </lineage>
</organism>
<comment type="caution">
    <text evidence="1">The sequence shown here is derived from an EMBL/GenBank/DDBJ whole genome shotgun (WGS) entry which is preliminary data.</text>
</comment>
<dbReference type="Proteomes" id="UP000634667">
    <property type="component" value="Unassembled WGS sequence"/>
</dbReference>
<evidence type="ECO:0000313" key="2">
    <source>
        <dbReference type="Proteomes" id="UP000634667"/>
    </source>
</evidence>
<gene>
    <name evidence="1" type="ORF">GCM10008111_10360</name>
</gene>